<sequence>MEKLGNTGASFIRCIKPNGKMAPRDFEGGSILSQLECAGMVSVLMLMQDGWPSRAPFKELYQMYKDYLPPRLARLDPRMFCKALFHALGMDDKDYKFGLSKIFFRPGKFAEFDEIMHSDPASLKNIVSKVLTWLIRTRWRRAIWGTLSVIKLMKKIAFRAEAIIRIQKTVKMFQAVCRHKPRYQGIIKIRRLQVQLTHLEELVAGLKKDHNVLAKNVEGLRKAIEDAIVNVKVTPHWVTPECIQWQLFMRPCPVLKNTLMKRDAVDALYFDLVGKLNKQLKDVEKRVEQQKIEEEQERLRKIQEQMELERKRREEEERKRKQEEEDRRMRMEMEARRKQEEEEQRKREEEERIRREKEEADRQLQALRAEEEQRAREEEQRRLAMIEQERRDRELALRLAQGPDALDSEAQQAPQLPLQRALPPSKEKKKHDLTSWKYAELRDTINTSCDIELLEACREEFHRRLKVYHQWKKQNKAQRPDPQGAPQRAPQDIMQAAEQAPPLPPRPCRPEQAVAPSLPPRRPQRFFRIAFMRRSNQYRDSEFKKQGWWYAHFDGQFIARQMELHPGQPGLLLVAGEDDLDMCELSLDETRLTMRQGAEITMRDFEIEWLRNGGSQRQYQAKIDEKVLDFDDATLEDTEPFQTFCRTLGLKAFQSSLFSAIAEVYKTEGDEAYLKGDYSSAVYFDAEGIKVNCKNEDLKSKLYSNRAYANLRLGKYIYSLVDAKNATDLRPLSIKPMIAVLMALNDLFKDVDDTLVYEIVKNNGTSHAQSILGEVSAWSTKNKFQLTTP</sequence>
<proteinExistence type="inferred from homology"/>
<dbReference type="InterPro" id="IPR036961">
    <property type="entry name" value="Kinesin_motor_dom_sf"/>
</dbReference>
<gene>
    <name evidence="9" type="ORF">PEVE_00022888</name>
</gene>
<comment type="caution">
    <text evidence="6">Lacks conserved residue(s) required for the propagation of feature annotation.</text>
</comment>
<evidence type="ECO:0000256" key="2">
    <source>
        <dbReference type="ARBA" id="ARBA00022840"/>
    </source>
</evidence>
<feature type="region of interest" description="Disordered" evidence="7">
    <location>
        <begin position="406"/>
        <end position="433"/>
    </location>
</feature>
<protein>
    <recommendedName>
        <fullName evidence="8">Myosin motor domain-containing protein</fullName>
    </recommendedName>
</protein>
<dbReference type="Proteomes" id="UP001159427">
    <property type="component" value="Unassembled WGS sequence"/>
</dbReference>
<dbReference type="CDD" id="cd21958">
    <property type="entry name" value="MyUb_Myo6"/>
    <property type="match status" value="1"/>
</dbReference>
<keyword evidence="2" id="KW-0067">ATP-binding</keyword>
<feature type="region of interest" description="Disordered" evidence="7">
    <location>
        <begin position="334"/>
        <end position="375"/>
    </location>
</feature>
<dbReference type="InterPro" id="IPR049016">
    <property type="entry name" value="MYO6_lever"/>
</dbReference>
<name>A0ABN8SLI0_9CNID</name>
<dbReference type="SUPFAM" id="SSF48452">
    <property type="entry name" value="TPR-like"/>
    <property type="match status" value="1"/>
</dbReference>
<dbReference type="InterPro" id="IPR032412">
    <property type="entry name" value="Myosin-VI_CBD"/>
</dbReference>
<keyword evidence="5 6" id="KW-0009">Actin-binding</keyword>
<dbReference type="EMBL" id="CALNXI010003036">
    <property type="protein sequence ID" value="CAH3191919.1"/>
    <property type="molecule type" value="Genomic_DNA"/>
</dbReference>
<feature type="compositionally biased region" description="Low complexity" evidence="7">
    <location>
        <begin position="410"/>
        <end position="424"/>
    </location>
</feature>
<evidence type="ECO:0000313" key="10">
    <source>
        <dbReference type="Proteomes" id="UP001159427"/>
    </source>
</evidence>
<dbReference type="InterPro" id="IPR027417">
    <property type="entry name" value="P-loop_NTPase"/>
</dbReference>
<dbReference type="Gene3D" id="1.25.40.10">
    <property type="entry name" value="Tetratricopeptide repeat domain"/>
    <property type="match status" value="1"/>
</dbReference>
<keyword evidence="1" id="KW-0547">Nucleotide-binding</keyword>
<dbReference type="Pfam" id="PF21521">
    <property type="entry name" value="MYO6_lever"/>
    <property type="match status" value="1"/>
</dbReference>
<evidence type="ECO:0000256" key="4">
    <source>
        <dbReference type="ARBA" id="ARBA00023175"/>
    </source>
</evidence>
<dbReference type="PANTHER" id="PTHR13140:SF745">
    <property type="entry name" value="UNCONVENTIONAL MYOSIN-VI"/>
    <property type="match status" value="1"/>
</dbReference>
<dbReference type="InterPro" id="IPR011990">
    <property type="entry name" value="TPR-like_helical_dom_sf"/>
</dbReference>
<dbReference type="PANTHER" id="PTHR13140">
    <property type="entry name" value="MYOSIN"/>
    <property type="match status" value="1"/>
</dbReference>
<comment type="caution">
    <text evidence="9">The sequence shown here is derived from an EMBL/GenBank/DDBJ whole genome shotgun (WGS) entry which is preliminary data.</text>
</comment>
<dbReference type="CDD" id="cd21759">
    <property type="entry name" value="CBD_MYO6-like"/>
    <property type="match status" value="1"/>
</dbReference>
<evidence type="ECO:0000256" key="5">
    <source>
        <dbReference type="ARBA" id="ARBA00023203"/>
    </source>
</evidence>
<dbReference type="Pfam" id="PF16521">
    <property type="entry name" value="Myosin-VI_CBD"/>
    <property type="match status" value="1"/>
</dbReference>
<keyword evidence="10" id="KW-1185">Reference proteome</keyword>
<keyword evidence="4" id="KW-0505">Motor protein</keyword>
<accession>A0ABN8SLI0</accession>
<feature type="region of interest" description="Disordered" evidence="7">
    <location>
        <begin position="472"/>
        <end position="491"/>
    </location>
</feature>
<evidence type="ECO:0000256" key="6">
    <source>
        <dbReference type="PROSITE-ProRule" id="PRU00782"/>
    </source>
</evidence>
<dbReference type="PROSITE" id="PS51456">
    <property type="entry name" value="MYOSIN_MOTOR"/>
    <property type="match status" value="1"/>
</dbReference>
<feature type="domain" description="Myosin motor" evidence="8">
    <location>
        <begin position="1"/>
        <end position="117"/>
    </location>
</feature>
<dbReference type="InterPro" id="IPR001609">
    <property type="entry name" value="Myosin_head_motor_dom-like"/>
</dbReference>
<dbReference type="Gene3D" id="3.30.70.1590">
    <property type="match status" value="1"/>
</dbReference>
<dbReference type="Gene3D" id="3.40.850.10">
    <property type="entry name" value="Kinesin motor domain"/>
    <property type="match status" value="1"/>
</dbReference>
<evidence type="ECO:0000256" key="1">
    <source>
        <dbReference type="ARBA" id="ARBA00022741"/>
    </source>
</evidence>
<dbReference type="Gene3D" id="6.10.220.10">
    <property type="match status" value="1"/>
</dbReference>
<evidence type="ECO:0000259" key="8">
    <source>
        <dbReference type="PROSITE" id="PS51456"/>
    </source>
</evidence>
<dbReference type="SUPFAM" id="SSF52540">
    <property type="entry name" value="P-loop containing nucleoside triphosphate hydrolases"/>
    <property type="match status" value="1"/>
</dbReference>
<evidence type="ECO:0000256" key="3">
    <source>
        <dbReference type="ARBA" id="ARBA00023123"/>
    </source>
</evidence>
<keyword evidence="3 6" id="KW-0518">Myosin</keyword>
<evidence type="ECO:0000313" key="9">
    <source>
        <dbReference type="EMBL" id="CAH3191919.1"/>
    </source>
</evidence>
<comment type="similarity">
    <text evidence="6">Belongs to the TRAFAC class myosin-kinesin ATPase superfamily. Myosin family.</text>
</comment>
<reference evidence="9 10" key="1">
    <citation type="submission" date="2022-05" db="EMBL/GenBank/DDBJ databases">
        <authorList>
            <consortium name="Genoscope - CEA"/>
            <person name="William W."/>
        </authorList>
    </citation>
    <scope>NUCLEOTIDE SEQUENCE [LARGE SCALE GENOMIC DNA]</scope>
</reference>
<dbReference type="Pfam" id="PF00063">
    <property type="entry name" value="Myosin_head"/>
    <property type="match status" value="1"/>
</dbReference>
<evidence type="ECO:0000256" key="7">
    <source>
        <dbReference type="SAM" id="MobiDB-lite"/>
    </source>
</evidence>
<organism evidence="9 10">
    <name type="scientific">Porites evermanni</name>
    <dbReference type="NCBI Taxonomy" id="104178"/>
    <lineage>
        <taxon>Eukaryota</taxon>
        <taxon>Metazoa</taxon>
        <taxon>Cnidaria</taxon>
        <taxon>Anthozoa</taxon>
        <taxon>Hexacorallia</taxon>
        <taxon>Scleractinia</taxon>
        <taxon>Fungiina</taxon>
        <taxon>Poritidae</taxon>
        <taxon>Porites</taxon>
    </lineage>
</organism>